<keyword evidence="2" id="KW-1133">Transmembrane helix</keyword>
<comment type="caution">
    <text evidence="3">The sequence shown here is derived from an EMBL/GenBank/DDBJ whole genome shotgun (WGS) entry which is preliminary data.</text>
</comment>
<gene>
    <name evidence="3" type="ORF">ACFQKB_00785</name>
</gene>
<feature type="region of interest" description="Disordered" evidence="1">
    <location>
        <begin position="275"/>
        <end position="294"/>
    </location>
</feature>
<protein>
    <submittedName>
        <fullName evidence="3">DUF4245 domain-containing protein</fullName>
    </submittedName>
</protein>
<feature type="transmembrane region" description="Helical" evidence="2">
    <location>
        <begin position="110"/>
        <end position="130"/>
    </location>
</feature>
<feature type="compositionally biased region" description="Polar residues" evidence="1">
    <location>
        <begin position="278"/>
        <end position="294"/>
    </location>
</feature>
<evidence type="ECO:0000313" key="3">
    <source>
        <dbReference type="EMBL" id="MFC6878291.1"/>
    </source>
</evidence>
<organism evidence="3 4">
    <name type="scientific">Actinomadura yumaensis</name>
    <dbReference type="NCBI Taxonomy" id="111807"/>
    <lineage>
        <taxon>Bacteria</taxon>
        <taxon>Bacillati</taxon>
        <taxon>Actinomycetota</taxon>
        <taxon>Actinomycetes</taxon>
        <taxon>Streptosporangiales</taxon>
        <taxon>Thermomonosporaceae</taxon>
        <taxon>Actinomadura</taxon>
    </lineage>
</organism>
<evidence type="ECO:0000256" key="1">
    <source>
        <dbReference type="SAM" id="MobiDB-lite"/>
    </source>
</evidence>
<evidence type="ECO:0000256" key="2">
    <source>
        <dbReference type="SAM" id="Phobius"/>
    </source>
</evidence>
<dbReference type="Proteomes" id="UP001596380">
    <property type="component" value="Unassembled WGS sequence"/>
</dbReference>
<accession>A0ABW2CBJ4</accession>
<name>A0ABW2CBJ4_9ACTN</name>
<sequence length="294" mass="29978">MTDKTPSPAPETETEAAGTPEPASRPGAQAEAGGEGRTQAQAEARTEGAEPSAEAGAEPSPESADTADATEAADTADAAAPAGPAGSRAGGPPAEIPVSAAVHKRLTTGLGGFTLAIAACLLIVAAIWAITPRGTKEVLPTVDYGSQLWAMSKDAPYTVHAPQGLAPGWRPTSSRLHGLEGGGQPVAWHLGFVTPADEYAALEQSNEPAAKYVPRMTNSKNAIGAQQVAGTTWAKYYRKDKKQNSLARTLPDGVSLVVTGTASFEELAVLAGSLKPQPKQNASLAPSPAATQRS</sequence>
<dbReference type="RefSeq" id="WP_378062980.1">
    <property type="nucleotide sequence ID" value="NZ_JBHSXS010000001.1"/>
</dbReference>
<keyword evidence="2" id="KW-0812">Transmembrane</keyword>
<feature type="compositionally biased region" description="Low complexity" evidence="1">
    <location>
        <begin position="15"/>
        <end position="24"/>
    </location>
</feature>
<feature type="region of interest" description="Disordered" evidence="1">
    <location>
        <begin position="1"/>
        <end position="92"/>
    </location>
</feature>
<keyword evidence="4" id="KW-1185">Reference proteome</keyword>
<proteinExistence type="predicted"/>
<feature type="compositionally biased region" description="Low complexity" evidence="1">
    <location>
        <begin position="49"/>
        <end position="92"/>
    </location>
</feature>
<keyword evidence="2" id="KW-0472">Membrane</keyword>
<dbReference type="InterPro" id="IPR025339">
    <property type="entry name" value="DUF4245"/>
</dbReference>
<dbReference type="Pfam" id="PF14030">
    <property type="entry name" value="DUF4245"/>
    <property type="match status" value="1"/>
</dbReference>
<dbReference type="EMBL" id="JBHSXS010000001">
    <property type="protein sequence ID" value="MFC6878291.1"/>
    <property type="molecule type" value="Genomic_DNA"/>
</dbReference>
<reference evidence="4" key="1">
    <citation type="journal article" date="2019" name="Int. J. Syst. Evol. Microbiol.">
        <title>The Global Catalogue of Microorganisms (GCM) 10K type strain sequencing project: providing services to taxonomists for standard genome sequencing and annotation.</title>
        <authorList>
            <consortium name="The Broad Institute Genomics Platform"/>
            <consortium name="The Broad Institute Genome Sequencing Center for Infectious Disease"/>
            <person name="Wu L."/>
            <person name="Ma J."/>
        </authorList>
    </citation>
    <scope>NUCLEOTIDE SEQUENCE [LARGE SCALE GENOMIC DNA]</scope>
    <source>
        <strain evidence="4">JCM 3369</strain>
    </source>
</reference>
<evidence type="ECO:0000313" key="4">
    <source>
        <dbReference type="Proteomes" id="UP001596380"/>
    </source>
</evidence>